<gene>
    <name evidence="2" type="ORF">BU14_0108s0027</name>
</gene>
<protein>
    <submittedName>
        <fullName evidence="2">Uncharacterized protein</fullName>
    </submittedName>
</protein>
<feature type="region of interest" description="Disordered" evidence="1">
    <location>
        <begin position="508"/>
        <end position="542"/>
    </location>
</feature>
<feature type="region of interest" description="Disordered" evidence="1">
    <location>
        <begin position="445"/>
        <end position="486"/>
    </location>
</feature>
<dbReference type="AlphaFoldDB" id="A0A1X6PCL4"/>
<feature type="compositionally biased region" description="Pro residues" evidence="1">
    <location>
        <begin position="386"/>
        <end position="396"/>
    </location>
</feature>
<evidence type="ECO:0000313" key="3">
    <source>
        <dbReference type="Proteomes" id="UP000218209"/>
    </source>
</evidence>
<dbReference type="Proteomes" id="UP000218209">
    <property type="component" value="Unassembled WGS sequence"/>
</dbReference>
<feature type="region of interest" description="Disordered" evidence="1">
    <location>
        <begin position="346"/>
        <end position="396"/>
    </location>
</feature>
<feature type="compositionally biased region" description="Basic residues" evidence="1">
    <location>
        <begin position="364"/>
        <end position="377"/>
    </location>
</feature>
<feature type="compositionally biased region" description="Low complexity" evidence="1">
    <location>
        <begin position="445"/>
        <end position="457"/>
    </location>
</feature>
<name>A0A1X6PCL4_PORUM</name>
<accession>A0A1X6PCL4</accession>
<feature type="compositionally biased region" description="Gly residues" evidence="1">
    <location>
        <begin position="349"/>
        <end position="360"/>
    </location>
</feature>
<dbReference type="EMBL" id="KV918812">
    <property type="protein sequence ID" value="OSX78480.1"/>
    <property type="molecule type" value="Genomic_DNA"/>
</dbReference>
<reference evidence="2 3" key="1">
    <citation type="submission" date="2017-03" db="EMBL/GenBank/DDBJ databases">
        <title>WGS assembly of Porphyra umbilicalis.</title>
        <authorList>
            <person name="Brawley S.H."/>
            <person name="Blouin N.A."/>
            <person name="Ficko-Blean E."/>
            <person name="Wheeler G.L."/>
            <person name="Lohr M."/>
            <person name="Goodson H.V."/>
            <person name="Jenkins J.W."/>
            <person name="Blaby-Haas C.E."/>
            <person name="Helliwell K.E."/>
            <person name="Chan C."/>
            <person name="Marriage T."/>
            <person name="Bhattacharya D."/>
            <person name="Klein A.S."/>
            <person name="Badis Y."/>
            <person name="Brodie J."/>
            <person name="Cao Y."/>
            <person name="Collen J."/>
            <person name="Dittami S.M."/>
            <person name="Gachon C.M."/>
            <person name="Green B.R."/>
            <person name="Karpowicz S."/>
            <person name="Kim J.W."/>
            <person name="Kudahl U."/>
            <person name="Lin S."/>
            <person name="Michel G."/>
            <person name="Mittag M."/>
            <person name="Olson B.J."/>
            <person name="Pangilinan J."/>
            <person name="Peng Y."/>
            <person name="Qiu H."/>
            <person name="Shu S."/>
            <person name="Singer J.T."/>
            <person name="Smith A.G."/>
            <person name="Sprecher B.N."/>
            <person name="Wagner V."/>
            <person name="Wang W."/>
            <person name="Wang Z.-Y."/>
            <person name="Yan J."/>
            <person name="Yarish C."/>
            <person name="Zoeuner-Riek S."/>
            <person name="Zhuang Y."/>
            <person name="Zou Y."/>
            <person name="Lindquist E.A."/>
            <person name="Grimwood J."/>
            <person name="Barry K."/>
            <person name="Rokhsar D.S."/>
            <person name="Schmutz J."/>
            <person name="Stiller J.W."/>
            <person name="Grossman A.R."/>
            <person name="Prochnik S.E."/>
        </authorList>
    </citation>
    <scope>NUCLEOTIDE SEQUENCE [LARGE SCALE GENOMIC DNA]</scope>
    <source>
        <strain evidence="2">4086291</strain>
    </source>
</reference>
<proteinExistence type="predicted"/>
<feature type="region of interest" description="Disordered" evidence="1">
    <location>
        <begin position="1"/>
        <end position="53"/>
    </location>
</feature>
<organism evidence="2 3">
    <name type="scientific">Porphyra umbilicalis</name>
    <name type="common">Purple laver</name>
    <name type="synonym">Red alga</name>
    <dbReference type="NCBI Taxonomy" id="2786"/>
    <lineage>
        <taxon>Eukaryota</taxon>
        <taxon>Rhodophyta</taxon>
        <taxon>Bangiophyceae</taxon>
        <taxon>Bangiales</taxon>
        <taxon>Bangiaceae</taxon>
        <taxon>Porphyra</taxon>
    </lineage>
</organism>
<sequence length="542" mass="54971">MRSPPDAEPGEPDEPDVAIYRFSPDNRLPTPTIETPAAAFTAPQRLPPPSPAERVQSAETARHAALSATAAQATATAAAGAVGRAAAAAASRSRAASRCQTRGVGTLEADLHAGVDAWAGARTSHARDPSVADPYLLAVPLELLNNPETDRATLVALCAERTISAGENDSLQSLKTSLLRFNASSSRVNGARMLATTVFVRGEAQAGRGVLADYQAAVAHPVGVRIDGATSAPAADAHRRHLPQDRWSGALPPFSPPVLRLLKREAKVCVPDRHLAATGCASGGGCGPRHLAATGCASGGGCGPRHLAATEWASGGGCGPRHLAATGWASGGGGFASGGGCGGRDDGLGGRGVGGDGGVSGPPPRRRPAGGRRHGHPRWGAVRPPTAAPPLASPPPPTAWRRAGIGALPTLPLAAGGPRPRRRVRPVDAGRVRAWGRPVALAPTAAAAAASASPRPTWQRRRARSDRPVGRWGGGPRSGAPRAASRTEASRVCAGAWRQRCVAAAATPTAARWGHGGAPGADTERHADEGDAGLSSGTLWCG</sequence>
<keyword evidence="3" id="KW-1185">Reference proteome</keyword>
<evidence type="ECO:0000256" key="1">
    <source>
        <dbReference type="SAM" id="MobiDB-lite"/>
    </source>
</evidence>
<evidence type="ECO:0000313" key="2">
    <source>
        <dbReference type="EMBL" id="OSX78480.1"/>
    </source>
</evidence>